<reference evidence="1" key="1">
    <citation type="submission" date="2021-06" db="EMBL/GenBank/DDBJ databases">
        <authorList>
            <person name="Kallberg Y."/>
            <person name="Tangrot J."/>
            <person name="Rosling A."/>
        </authorList>
    </citation>
    <scope>NUCLEOTIDE SEQUENCE</scope>
    <source>
        <strain evidence="1">MA453B</strain>
    </source>
</reference>
<dbReference type="OrthoDB" id="2410485at2759"/>
<keyword evidence="2" id="KW-1185">Reference proteome</keyword>
<gene>
    <name evidence="1" type="ORF">DERYTH_LOCUS21938</name>
</gene>
<organism evidence="1 2">
    <name type="scientific">Dentiscutata erythropus</name>
    <dbReference type="NCBI Taxonomy" id="1348616"/>
    <lineage>
        <taxon>Eukaryota</taxon>
        <taxon>Fungi</taxon>
        <taxon>Fungi incertae sedis</taxon>
        <taxon>Mucoromycota</taxon>
        <taxon>Glomeromycotina</taxon>
        <taxon>Glomeromycetes</taxon>
        <taxon>Diversisporales</taxon>
        <taxon>Gigasporaceae</taxon>
        <taxon>Dentiscutata</taxon>
    </lineage>
</organism>
<accession>A0A9N9P6A0</accession>
<dbReference type="EMBL" id="CAJVPY010029079">
    <property type="protein sequence ID" value="CAG8793722.1"/>
    <property type="molecule type" value="Genomic_DNA"/>
</dbReference>
<dbReference type="Proteomes" id="UP000789405">
    <property type="component" value="Unassembled WGS sequence"/>
</dbReference>
<comment type="caution">
    <text evidence="1">The sequence shown here is derived from an EMBL/GenBank/DDBJ whole genome shotgun (WGS) entry which is preliminary data.</text>
</comment>
<protein>
    <submittedName>
        <fullName evidence="1">16381_t:CDS:1</fullName>
    </submittedName>
</protein>
<dbReference type="AlphaFoldDB" id="A0A9N9P6A0"/>
<proteinExistence type="predicted"/>
<evidence type="ECO:0000313" key="1">
    <source>
        <dbReference type="EMBL" id="CAG8793722.1"/>
    </source>
</evidence>
<sequence>MPCHGNTIVRISQVWQTCNDDLKLVAIWAVGVFPVESDRCELDLSLFIPTDNEDRDPNSQLIFELNKYYCVSGKV</sequence>
<name>A0A9N9P6A0_9GLOM</name>
<evidence type="ECO:0000313" key="2">
    <source>
        <dbReference type="Proteomes" id="UP000789405"/>
    </source>
</evidence>
<feature type="non-terminal residue" evidence="1">
    <location>
        <position position="75"/>
    </location>
</feature>